<proteinExistence type="predicted"/>
<dbReference type="EMBL" id="JAHKPD010000013">
    <property type="protein sequence ID" value="MBU2950914.1"/>
    <property type="molecule type" value="Genomic_DNA"/>
</dbReference>
<sequence length="740" mass="82263">MKTKTKFIVSNKFTFVFIVAYLLSTFNTVEAQVPDPDLGKRADWLRGAWGLNWKPGRSYNGASESDNFTIEHFLAQVSHLETLDYIQIHLNESSIYSPVHVAPHPLIESLWEGDTDSDGNLLNLVVPRESIGRDPFLDIINAIRAQGLKVQVYVNSYNLLNRSDSDPEGFPDITNRWKAWCDTDEQAQKFINAKAYRDYEDYPERKYMFCYAQFVLRDYAKTYGDLIDAWCFDSGRAIWENAGDIVDSDDVNDQRLYQAFADAVHKGNPDASVAFQNSPGDGAPLNPFTPATLFDDYMFGHPFNGGKNVGAVKNNQWLIDWSVERNGYAHIDDGKSRTWDDYVVAHFDPPMSDNQWNTGVTPGVPDEDFAEYYGKLLLGGGAVSLGVSLVGRYNFEKNLLAQDWTIHQMELLDAYLLENENGSGVTGLTILPEDTIILEVGQVKNFTVGFTPENASTDIIWDTTHPEIITVNANGKLTAVGDGKANLRAKTADGLVETKTIRVTLPANNTVHITKRSAPGFAIDGGNGSADNQNVYQWASDESNSNQQWIEIDRGDGYYSYQKAGTNHCIDGGNGGVKNQNVYLYTCDDTNQNQHWNKVDVGSGYYRLEKRNAAGFSLNGGSGGVNGQNISLWSSASASQNLQWSITTISNTAKNTDSGKIQAASEADTFVLYPNPANDIISFNQTIQNARVMDITGKTIIAVKKEAKRLDISRLQSGVYFLKFHNTEGKSVVKKFIKRH</sequence>
<gene>
    <name evidence="1" type="ORF">KO493_09405</name>
</gene>
<organism evidence="1 2">
    <name type="scientific">Pseudotamlana agarivorans</name>
    <dbReference type="NCBI Taxonomy" id="481183"/>
    <lineage>
        <taxon>Bacteria</taxon>
        <taxon>Pseudomonadati</taxon>
        <taxon>Bacteroidota</taxon>
        <taxon>Flavobacteriia</taxon>
        <taxon>Flavobacteriales</taxon>
        <taxon>Flavobacteriaceae</taxon>
        <taxon>Pseudotamlana</taxon>
    </lineage>
</organism>
<reference evidence="1" key="1">
    <citation type="submission" date="2021-05" db="EMBL/GenBank/DDBJ databases">
        <title>Draft genomes of bacteria isolated from model marine particles.</title>
        <authorList>
            <person name="Datta M.S."/>
            <person name="Schwartzman J.A."/>
            <person name="Enke T.N."/>
            <person name="Saavedra J."/>
            <person name="Cermak N."/>
            <person name="Cordero O.X."/>
        </authorList>
    </citation>
    <scope>NUCLEOTIDE SEQUENCE</scope>
    <source>
        <strain evidence="1">I2M19</strain>
    </source>
</reference>
<dbReference type="Proteomes" id="UP001647509">
    <property type="component" value="Unassembled WGS sequence"/>
</dbReference>
<evidence type="ECO:0000313" key="1">
    <source>
        <dbReference type="EMBL" id="MBU2950914.1"/>
    </source>
</evidence>
<keyword evidence="2" id="KW-1185">Reference proteome</keyword>
<protein>
    <submittedName>
        <fullName evidence="1">Ricin-type beta-trefoil lectin domain protein</fullName>
    </submittedName>
</protein>
<comment type="caution">
    <text evidence="1">The sequence shown here is derived from an EMBL/GenBank/DDBJ whole genome shotgun (WGS) entry which is preliminary data.</text>
</comment>
<accession>A0ACC5U9J3</accession>
<evidence type="ECO:0000313" key="2">
    <source>
        <dbReference type="Proteomes" id="UP001647509"/>
    </source>
</evidence>
<name>A0ACC5U9J3_9FLAO</name>